<proteinExistence type="predicted"/>
<dbReference type="AlphaFoldDB" id="A0A7X0IZL9"/>
<dbReference type="InterPro" id="IPR010982">
    <property type="entry name" value="Lambda_DNA-bd_dom_sf"/>
</dbReference>
<organism evidence="3 4">
    <name type="scientific">Pedobacter cryoconitis</name>
    <dbReference type="NCBI Taxonomy" id="188932"/>
    <lineage>
        <taxon>Bacteria</taxon>
        <taxon>Pseudomonadati</taxon>
        <taxon>Bacteroidota</taxon>
        <taxon>Sphingobacteriia</taxon>
        <taxon>Sphingobacteriales</taxon>
        <taxon>Sphingobacteriaceae</taxon>
        <taxon>Pedobacter</taxon>
    </lineage>
</organism>
<dbReference type="InterPro" id="IPR001387">
    <property type="entry name" value="Cro/C1-type_HTH"/>
</dbReference>
<dbReference type="SUPFAM" id="SSF47413">
    <property type="entry name" value="lambda repressor-like DNA-binding domains"/>
    <property type="match status" value="1"/>
</dbReference>
<dbReference type="PROSITE" id="PS50943">
    <property type="entry name" value="HTH_CROC1"/>
    <property type="match status" value="1"/>
</dbReference>
<dbReference type="SMART" id="SM00530">
    <property type="entry name" value="HTH_XRE"/>
    <property type="match status" value="1"/>
</dbReference>
<dbReference type="RefSeq" id="WP_184622363.1">
    <property type="nucleotide sequence ID" value="NZ_JACHCC010000001.1"/>
</dbReference>
<reference evidence="3 4" key="1">
    <citation type="submission" date="2020-08" db="EMBL/GenBank/DDBJ databases">
        <title>Genomic Encyclopedia of Type Strains, Phase IV (KMG-V): Genome sequencing to study the core and pangenomes of soil and plant-associated prokaryotes.</title>
        <authorList>
            <person name="Whitman W."/>
        </authorList>
    </citation>
    <scope>NUCLEOTIDE SEQUENCE [LARGE SCALE GENOMIC DNA]</scope>
    <source>
        <strain evidence="3 4">M2T3</strain>
    </source>
</reference>
<evidence type="ECO:0000259" key="2">
    <source>
        <dbReference type="PROSITE" id="PS50943"/>
    </source>
</evidence>
<protein>
    <submittedName>
        <fullName evidence="3">Uncharacterized protein YjbI with pentapeptide repeats</fullName>
    </submittedName>
</protein>
<dbReference type="SUPFAM" id="SSF141571">
    <property type="entry name" value="Pentapeptide repeat-like"/>
    <property type="match status" value="1"/>
</dbReference>
<accession>A0A7X0IZL9</accession>
<comment type="caution">
    <text evidence="3">The sequence shown here is derived from an EMBL/GenBank/DDBJ whole genome shotgun (WGS) entry which is preliminary data.</text>
</comment>
<sequence length="279" mass="30852">MLNTKMIGNKIAEARKKLNISQAQLAQQLFISPQAVGKWERGESMPDITTLTRLAEIMGVDLNHFSENFQSAATEIVPVESSLGNRMKQLNRDMSGWNWAGADFSGADLTGCSFKSSNLRGANFDHANLTDCNLSTLDLTGGSFDQSILLRTNFSRSGLVGTRFMGVELTDVRLTTTDLRKTIFENCVFNGVDFKNSDLSGLCFDRQIFIGVRFDNAALSGVTFRGATLKNVSFRSPYALTNKYYRVLKTICFDGAMMDKPVYAVLKSVEIDLSKVTVI</sequence>
<dbReference type="InterPro" id="IPR001646">
    <property type="entry name" value="5peptide_repeat"/>
</dbReference>
<name>A0A7X0IZL9_9SPHI</name>
<dbReference type="GO" id="GO:0003677">
    <property type="term" value="F:DNA binding"/>
    <property type="evidence" value="ECO:0007669"/>
    <property type="project" value="InterPro"/>
</dbReference>
<dbReference type="Pfam" id="PF01381">
    <property type="entry name" value="HTH_3"/>
    <property type="match status" value="1"/>
</dbReference>
<evidence type="ECO:0000313" key="3">
    <source>
        <dbReference type="EMBL" id="MBB6498355.1"/>
    </source>
</evidence>
<dbReference type="Gene3D" id="2.160.20.80">
    <property type="entry name" value="E3 ubiquitin-protein ligase SopA"/>
    <property type="match status" value="1"/>
</dbReference>
<evidence type="ECO:0000256" key="1">
    <source>
        <dbReference type="ARBA" id="ARBA00022737"/>
    </source>
</evidence>
<dbReference type="PANTHER" id="PTHR47485">
    <property type="entry name" value="THYLAKOID LUMENAL 17.4 KDA PROTEIN, CHLOROPLASTIC"/>
    <property type="match status" value="1"/>
</dbReference>
<dbReference type="Pfam" id="PF00805">
    <property type="entry name" value="Pentapeptide"/>
    <property type="match status" value="3"/>
</dbReference>
<dbReference type="PANTHER" id="PTHR47485:SF1">
    <property type="entry name" value="THYLAKOID LUMENAL 17.4 KDA PROTEIN, CHLOROPLASTIC"/>
    <property type="match status" value="1"/>
</dbReference>
<dbReference type="CDD" id="cd00093">
    <property type="entry name" value="HTH_XRE"/>
    <property type="match status" value="1"/>
</dbReference>
<dbReference type="Proteomes" id="UP000521017">
    <property type="component" value="Unassembled WGS sequence"/>
</dbReference>
<keyword evidence="1" id="KW-0677">Repeat</keyword>
<dbReference type="EMBL" id="JACHCC010000001">
    <property type="protein sequence ID" value="MBB6498355.1"/>
    <property type="molecule type" value="Genomic_DNA"/>
</dbReference>
<feature type="domain" description="HTH cro/C1-type" evidence="2">
    <location>
        <begin position="11"/>
        <end position="65"/>
    </location>
</feature>
<evidence type="ECO:0000313" key="4">
    <source>
        <dbReference type="Proteomes" id="UP000521017"/>
    </source>
</evidence>
<dbReference type="Gene3D" id="1.10.260.40">
    <property type="entry name" value="lambda repressor-like DNA-binding domains"/>
    <property type="match status" value="1"/>
</dbReference>
<gene>
    <name evidence="3" type="ORF">HDF25_000479</name>
</gene>